<evidence type="ECO:0000259" key="2">
    <source>
        <dbReference type="PROSITE" id="PS50004"/>
    </source>
</evidence>
<evidence type="ECO:0000256" key="1">
    <source>
        <dbReference type="SAM" id="MobiDB-lite"/>
    </source>
</evidence>
<keyword evidence="4" id="KW-1185">Reference proteome</keyword>
<dbReference type="InterPro" id="IPR000008">
    <property type="entry name" value="C2_dom"/>
</dbReference>
<dbReference type="PANTHER" id="PTHR47052:SF3">
    <property type="entry name" value="INGRESSION PROTEIN 1"/>
    <property type="match status" value="1"/>
</dbReference>
<dbReference type="InterPro" id="IPR052981">
    <property type="entry name" value="Ingression_C2_domain"/>
</dbReference>
<accession>A0ABP0Y9Q6</accession>
<protein>
    <recommendedName>
        <fullName evidence="2">C2 domain-containing protein</fullName>
    </recommendedName>
</protein>
<dbReference type="Gene3D" id="2.60.40.150">
    <property type="entry name" value="C2 domain"/>
    <property type="match status" value="1"/>
</dbReference>
<reference evidence="3 4" key="1">
    <citation type="submission" date="2024-03" db="EMBL/GenBank/DDBJ databases">
        <authorList>
            <person name="Gkanogiannis A."/>
            <person name="Becerra Lopez-Lavalle L."/>
        </authorList>
    </citation>
    <scope>NUCLEOTIDE SEQUENCE [LARGE SCALE GENOMIC DNA]</scope>
</reference>
<dbReference type="InterPro" id="IPR035892">
    <property type="entry name" value="C2_domain_sf"/>
</dbReference>
<name>A0ABP0Y9Q6_9ROSI</name>
<dbReference type="PROSITE" id="PS50004">
    <property type="entry name" value="C2"/>
    <property type="match status" value="1"/>
</dbReference>
<dbReference type="Pfam" id="PF00168">
    <property type="entry name" value="C2"/>
    <property type="match status" value="1"/>
</dbReference>
<dbReference type="EMBL" id="OZ021737">
    <property type="protein sequence ID" value="CAK9317124.1"/>
    <property type="molecule type" value="Genomic_DNA"/>
</dbReference>
<organism evidence="3 4">
    <name type="scientific">Citrullus colocynthis</name>
    <name type="common">colocynth</name>
    <dbReference type="NCBI Taxonomy" id="252529"/>
    <lineage>
        <taxon>Eukaryota</taxon>
        <taxon>Viridiplantae</taxon>
        <taxon>Streptophyta</taxon>
        <taxon>Embryophyta</taxon>
        <taxon>Tracheophyta</taxon>
        <taxon>Spermatophyta</taxon>
        <taxon>Magnoliopsida</taxon>
        <taxon>eudicotyledons</taxon>
        <taxon>Gunneridae</taxon>
        <taxon>Pentapetalae</taxon>
        <taxon>rosids</taxon>
        <taxon>fabids</taxon>
        <taxon>Cucurbitales</taxon>
        <taxon>Cucurbitaceae</taxon>
        <taxon>Benincaseae</taxon>
        <taxon>Citrullus</taxon>
    </lineage>
</organism>
<feature type="region of interest" description="Disordered" evidence="1">
    <location>
        <begin position="1"/>
        <end position="22"/>
    </location>
</feature>
<dbReference type="SMART" id="SM00239">
    <property type="entry name" value="C2"/>
    <property type="match status" value="1"/>
</dbReference>
<sequence>MKREKREWRNHKYPQQSKQSEKYREIPDLSSISVTTLRLPRNQTGNIFRGFFCEKIMAFWGGTQRQTRKLLEVTVDRCFNLEDTEPLATQYSCVLVYGGSMRRTRPCFGRGTHPVFEEKFVFEFTEGVVELNIWVLANKPTRNDEVIGSLRVQLQQLLPDGYVDSTWTLQKTDGRPAGYIRLTLQFPTSSCRLERQESYYTAPRMDSTAPLEADANQRPILHQLLPYDARPPPRLTQPNGTGPAALWSQFLPYGSPPSAAPASAYNPTIAPPAGYPLSQYPVYRTPPSGTFSFLH</sequence>
<gene>
    <name evidence="3" type="ORF">CITCOLO1_LOCUS9020</name>
</gene>
<evidence type="ECO:0000313" key="4">
    <source>
        <dbReference type="Proteomes" id="UP001642487"/>
    </source>
</evidence>
<dbReference type="SUPFAM" id="SSF49562">
    <property type="entry name" value="C2 domain (Calcium/lipid-binding domain, CaLB)"/>
    <property type="match status" value="1"/>
</dbReference>
<evidence type="ECO:0000313" key="3">
    <source>
        <dbReference type="EMBL" id="CAK9317124.1"/>
    </source>
</evidence>
<proteinExistence type="predicted"/>
<dbReference type="PANTHER" id="PTHR47052">
    <property type="entry name" value="CONSERVED SERINE PROLINE-RICH PROTEIN (AFU_ORTHOLOGUE AFUA_2G01790)"/>
    <property type="match status" value="1"/>
</dbReference>
<feature type="domain" description="C2" evidence="2">
    <location>
        <begin position="51"/>
        <end position="168"/>
    </location>
</feature>
<dbReference type="Proteomes" id="UP001642487">
    <property type="component" value="Chromosome 3"/>
</dbReference>